<evidence type="ECO:0000256" key="1">
    <source>
        <dbReference type="ARBA" id="ARBA00004651"/>
    </source>
</evidence>
<evidence type="ECO:0000313" key="9">
    <source>
        <dbReference type="EMBL" id="SHK25253.1"/>
    </source>
</evidence>
<sequence>MRKLGNIENRLIPIGFLGILIFIWHFAVESGIIKGFMLPSPIDVGTTLFKILPEIKPHIMVTLIEAFYGFILAIALAIFLAVLMDNISILKKALYPLIVISQTIPILVLAPLFAMWFGFGKLPKIIVVTLVCFFPLIVSLSEGFDSVDKDLLNLMKSMGASKLRIFTLVKFPASMVNFFTGLKVAATYCIMAAFIGEWMGGKEGLGLYMMRAKKSVRIDKVFAVVILVVILSMLLFKFVEVLQKSLMPWNNQSEQ</sequence>
<feature type="transmembrane region" description="Helical" evidence="7">
    <location>
        <begin position="58"/>
        <end position="82"/>
    </location>
</feature>
<feature type="transmembrane region" description="Helical" evidence="7">
    <location>
        <begin position="221"/>
        <end position="239"/>
    </location>
</feature>
<feature type="transmembrane region" description="Helical" evidence="7">
    <location>
        <begin position="12"/>
        <end position="38"/>
    </location>
</feature>
<feature type="transmembrane region" description="Helical" evidence="7">
    <location>
        <begin position="94"/>
        <end position="119"/>
    </location>
</feature>
<keyword evidence="4 7" id="KW-0812">Transmembrane</keyword>
<keyword evidence="10" id="KW-1185">Reference proteome</keyword>
<feature type="transmembrane region" description="Helical" evidence="7">
    <location>
        <begin position="125"/>
        <end position="142"/>
    </location>
</feature>
<keyword evidence="2 7" id="KW-0813">Transport</keyword>
<dbReference type="Proteomes" id="UP000184465">
    <property type="component" value="Unassembled WGS sequence"/>
</dbReference>
<evidence type="ECO:0000259" key="8">
    <source>
        <dbReference type="PROSITE" id="PS50928"/>
    </source>
</evidence>
<protein>
    <submittedName>
        <fullName evidence="9">ABC-type nitrate/sulfonate/bicarbonate transport system, permease component</fullName>
    </submittedName>
</protein>
<dbReference type="PANTHER" id="PTHR30151:SF20">
    <property type="entry name" value="ABC TRANSPORTER PERMEASE PROTEIN HI_0355-RELATED"/>
    <property type="match status" value="1"/>
</dbReference>
<dbReference type="Gene3D" id="1.10.3720.10">
    <property type="entry name" value="MetI-like"/>
    <property type="match status" value="1"/>
</dbReference>
<dbReference type="InterPro" id="IPR000515">
    <property type="entry name" value="MetI-like"/>
</dbReference>
<feature type="transmembrane region" description="Helical" evidence="7">
    <location>
        <begin position="185"/>
        <end position="201"/>
    </location>
</feature>
<evidence type="ECO:0000256" key="4">
    <source>
        <dbReference type="ARBA" id="ARBA00022692"/>
    </source>
</evidence>
<dbReference type="AlphaFoldDB" id="A0A1M6QYL8"/>
<reference evidence="9 10" key="1">
    <citation type="submission" date="2016-11" db="EMBL/GenBank/DDBJ databases">
        <authorList>
            <person name="Jaros S."/>
            <person name="Januszkiewicz K."/>
            <person name="Wedrychowicz H."/>
        </authorList>
    </citation>
    <scope>NUCLEOTIDE SEQUENCE [LARGE SCALE GENOMIC DNA]</scope>
    <source>
        <strain evidence="9 10">DSM 15212</strain>
    </source>
</reference>
<accession>A0A1M6QYL8</accession>
<dbReference type="GO" id="GO:0005886">
    <property type="term" value="C:plasma membrane"/>
    <property type="evidence" value="ECO:0007669"/>
    <property type="project" value="UniProtKB-SubCell"/>
</dbReference>
<evidence type="ECO:0000256" key="6">
    <source>
        <dbReference type="ARBA" id="ARBA00023136"/>
    </source>
</evidence>
<keyword evidence="3" id="KW-1003">Cell membrane</keyword>
<dbReference type="SUPFAM" id="SSF161098">
    <property type="entry name" value="MetI-like"/>
    <property type="match status" value="1"/>
</dbReference>
<dbReference type="EMBL" id="FRAG01000040">
    <property type="protein sequence ID" value="SHK25253.1"/>
    <property type="molecule type" value="Genomic_DNA"/>
</dbReference>
<dbReference type="Pfam" id="PF00528">
    <property type="entry name" value="BPD_transp_1"/>
    <property type="match status" value="1"/>
</dbReference>
<organism evidence="9 10">
    <name type="scientific">Paramaledivibacter caminithermalis (strain DSM 15212 / CIP 107654 / DViRD3)</name>
    <name type="common">Clostridium caminithermale</name>
    <dbReference type="NCBI Taxonomy" id="1121301"/>
    <lineage>
        <taxon>Bacteria</taxon>
        <taxon>Bacillati</taxon>
        <taxon>Bacillota</taxon>
        <taxon>Clostridia</taxon>
        <taxon>Peptostreptococcales</taxon>
        <taxon>Caminicellaceae</taxon>
        <taxon>Paramaledivibacter</taxon>
    </lineage>
</organism>
<dbReference type="RefSeq" id="WP_073151232.1">
    <property type="nucleotide sequence ID" value="NZ_FRAG01000040.1"/>
</dbReference>
<keyword evidence="6 7" id="KW-0472">Membrane</keyword>
<comment type="similarity">
    <text evidence="7">Belongs to the binding-protein-dependent transport system permease family.</text>
</comment>
<dbReference type="CDD" id="cd06261">
    <property type="entry name" value="TM_PBP2"/>
    <property type="match status" value="1"/>
</dbReference>
<gene>
    <name evidence="9" type="ORF">SAMN02745912_02771</name>
</gene>
<name>A0A1M6QYL8_PARC5</name>
<proteinExistence type="inferred from homology"/>
<dbReference type="GO" id="GO:0055085">
    <property type="term" value="P:transmembrane transport"/>
    <property type="evidence" value="ECO:0007669"/>
    <property type="project" value="InterPro"/>
</dbReference>
<dbReference type="PANTHER" id="PTHR30151">
    <property type="entry name" value="ALKANE SULFONATE ABC TRANSPORTER-RELATED, MEMBRANE SUBUNIT"/>
    <property type="match status" value="1"/>
</dbReference>
<evidence type="ECO:0000256" key="7">
    <source>
        <dbReference type="RuleBase" id="RU363032"/>
    </source>
</evidence>
<evidence type="ECO:0000256" key="2">
    <source>
        <dbReference type="ARBA" id="ARBA00022448"/>
    </source>
</evidence>
<evidence type="ECO:0000313" key="10">
    <source>
        <dbReference type="Proteomes" id="UP000184465"/>
    </source>
</evidence>
<evidence type="ECO:0000256" key="5">
    <source>
        <dbReference type="ARBA" id="ARBA00022989"/>
    </source>
</evidence>
<dbReference type="STRING" id="1121301.SAMN02745912_02771"/>
<feature type="domain" description="ABC transmembrane type-1" evidence="8">
    <location>
        <begin position="59"/>
        <end position="239"/>
    </location>
</feature>
<dbReference type="OrthoDB" id="9804353at2"/>
<dbReference type="PROSITE" id="PS50928">
    <property type="entry name" value="ABC_TM1"/>
    <property type="match status" value="1"/>
</dbReference>
<dbReference type="InterPro" id="IPR035906">
    <property type="entry name" value="MetI-like_sf"/>
</dbReference>
<evidence type="ECO:0000256" key="3">
    <source>
        <dbReference type="ARBA" id="ARBA00022475"/>
    </source>
</evidence>
<comment type="subcellular location">
    <subcellularLocation>
        <location evidence="1 7">Cell membrane</location>
        <topology evidence="1 7">Multi-pass membrane protein</topology>
    </subcellularLocation>
</comment>
<keyword evidence="5 7" id="KW-1133">Transmembrane helix</keyword>